<feature type="region of interest" description="Disordered" evidence="1">
    <location>
        <begin position="14"/>
        <end position="64"/>
    </location>
</feature>
<proteinExistence type="predicted"/>
<dbReference type="AlphaFoldDB" id="A0A5B7F354"/>
<gene>
    <name evidence="3" type="ORF">E2C01_033204</name>
</gene>
<evidence type="ECO:0008006" key="5">
    <source>
        <dbReference type="Google" id="ProtNLM"/>
    </source>
</evidence>
<dbReference type="Proteomes" id="UP000324222">
    <property type="component" value="Unassembled WGS sequence"/>
</dbReference>
<keyword evidence="2" id="KW-0732">Signal</keyword>
<evidence type="ECO:0000256" key="1">
    <source>
        <dbReference type="SAM" id="MobiDB-lite"/>
    </source>
</evidence>
<name>A0A5B7F354_PORTR</name>
<comment type="caution">
    <text evidence="3">The sequence shown here is derived from an EMBL/GenBank/DDBJ whole genome shotgun (WGS) entry which is preliminary data.</text>
</comment>
<evidence type="ECO:0000313" key="3">
    <source>
        <dbReference type="EMBL" id="MPC39659.1"/>
    </source>
</evidence>
<organism evidence="3 4">
    <name type="scientific">Portunus trituberculatus</name>
    <name type="common">Swimming crab</name>
    <name type="synonym">Neptunus trituberculatus</name>
    <dbReference type="NCBI Taxonomy" id="210409"/>
    <lineage>
        <taxon>Eukaryota</taxon>
        <taxon>Metazoa</taxon>
        <taxon>Ecdysozoa</taxon>
        <taxon>Arthropoda</taxon>
        <taxon>Crustacea</taxon>
        <taxon>Multicrustacea</taxon>
        <taxon>Malacostraca</taxon>
        <taxon>Eumalacostraca</taxon>
        <taxon>Eucarida</taxon>
        <taxon>Decapoda</taxon>
        <taxon>Pleocyemata</taxon>
        <taxon>Brachyura</taxon>
        <taxon>Eubrachyura</taxon>
        <taxon>Portunoidea</taxon>
        <taxon>Portunidae</taxon>
        <taxon>Portuninae</taxon>
        <taxon>Portunus</taxon>
    </lineage>
</organism>
<keyword evidence="4" id="KW-1185">Reference proteome</keyword>
<feature type="chain" id="PRO_5023150547" description="Secreted protein" evidence="2">
    <location>
        <begin position="19"/>
        <end position="95"/>
    </location>
</feature>
<dbReference type="EMBL" id="VSRR010004434">
    <property type="protein sequence ID" value="MPC39659.1"/>
    <property type="molecule type" value="Genomic_DNA"/>
</dbReference>
<accession>A0A5B7F354</accession>
<sequence>MACLSALSFLLSSQSCMGQDTPPPHTPGQSLALPHQGQASAAHVTTAASAAADGTARSPRGAAKQIRRLCCVSDHPDTAITKHRHHIGHKEEKSP</sequence>
<protein>
    <recommendedName>
        <fullName evidence="5">Secreted protein</fullName>
    </recommendedName>
</protein>
<evidence type="ECO:0000313" key="4">
    <source>
        <dbReference type="Proteomes" id="UP000324222"/>
    </source>
</evidence>
<evidence type="ECO:0000256" key="2">
    <source>
        <dbReference type="SAM" id="SignalP"/>
    </source>
</evidence>
<feature type="signal peptide" evidence="2">
    <location>
        <begin position="1"/>
        <end position="18"/>
    </location>
</feature>
<feature type="compositionally biased region" description="Low complexity" evidence="1">
    <location>
        <begin position="39"/>
        <end position="58"/>
    </location>
</feature>
<reference evidence="3 4" key="1">
    <citation type="submission" date="2019-05" db="EMBL/GenBank/DDBJ databases">
        <title>Another draft genome of Portunus trituberculatus and its Hox gene families provides insights of decapod evolution.</title>
        <authorList>
            <person name="Jeong J.-H."/>
            <person name="Song I."/>
            <person name="Kim S."/>
            <person name="Choi T."/>
            <person name="Kim D."/>
            <person name="Ryu S."/>
            <person name="Kim W."/>
        </authorList>
    </citation>
    <scope>NUCLEOTIDE SEQUENCE [LARGE SCALE GENOMIC DNA]</scope>
    <source>
        <tissue evidence="3">Muscle</tissue>
    </source>
</reference>